<dbReference type="PANTHER" id="PTHR30346:SF28">
    <property type="entry name" value="HTH-TYPE TRANSCRIPTIONAL REGULATOR CYNR"/>
    <property type="match status" value="1"/>
</dbReference>
<protein>
    <submittedName>
        <fullName evidence="7">LysR substrate-binding domain-containing protein</fullName>
    </submittedName>
</protein>
<dbReference type="PROSITE" id="PS50931">
    <property type="entry name" value="HTH_LYSR"/>
    <property type="match status" value="1"/>
</dbReference>
<evidence type="ECO:0000256" key="3">
    <source>
        <dbReference type="ARBA" id="ARBA00023125"/>
    </source>
</evidence>
<dbReference type="Gene3D" id="1.10.10.10">
    <property type="entry name" value="Winged helix-like DNA-binding domain superfamily/Winged helix DNA-binding domain"/>
    <property type="match status" value="1"/>
</dbReference>
<dbReference type="FunFam" id="1.10.10.10:FF:000001">
    <property type="entry name" value="LysR family transcriptional regulator"/>
    <property type="match status" value="1"/>
</dbReference>
<accession>A0AAJ2VDR7</accession>
<dbReference type="GO" id="GO:0003700">
    <property type="term" value="F:DNA-binding transcription factor activity"/>
    <property type="evidence" value="ECO:0007669"/>
    <property type="project" value="InterPro"/>
</dbReference>
<dbReference type="PANTHER" id="PTHR30346">
    <property type="entry name" value="TRANSCRIPTIONAL DUAL REGULATOR HCAR-RELATED"/>
    <property type="match status" value="1"/>
</dbReference>
<dbReference type="Gene3D" id="3.40.190.10">
    <property type="entry name" value="Periplasmic binding protein-like II"/>
    <property type="match status" value="2"/>
</dbReference>
<dbReference type="SUPFAM" id="SSF53850">
    <property type="entry name" value="Periplasmic binding protein-like II"/>
    <property type="match status" value="1"/>
</dbReference>
<dbReference type="Pfam" id="PF00126">
    <property type="entry name" value="HTH_1"/>
    <property type="match status" value="1"/>
</dbReference>
<dbReference type="Proteomes" id="UP001287445">
    <property type="component" value="Unassembled WGS sequence"/>
</dbReference>
<dbReference type="InterPro" id="IPR005119">
    <property type="entry name" value="LysR_subst-bd"/>
</dbReference>
<dbReference type="GO" id="GO:0003677">
    <property type="term" value="F:DNA binding"/>
    <property type="evidence" value="ECO:0007669"/>
    <property type="project" value="UniProtKB-KW"/>
</dbReference>
<dbReference type="PRINTS" id="PR00039">
    <property type="entry name" value="HTHLYSR"/>
</dbReference>
<comment type="caution">
    <text evidence="7">The sequence shown here is derived from an EMBL/GenBank/DDBJ whole genome shotgun (WGS) entry which is preliminary data.</text>
</comment>
<dbReference type="InterPro" id="IPR036390">
    <property type="entry name" value="WH_DNA-bd_sf"/>
</dbReference>
<sequence length="306" mass="33179">MELRHLRYFVAVAEQGNVSRAARKLFIAQPPLSAQLKQLEEEVGAALFTRLPRGVRLTPAGESLLEDARAILARAQQAPLRARERQQSRQGVVRLGLVPSAMHSVLPGLLRRIADAGWNLRVEAREMITSQQLRALRAGELDLGFGRPGKGEPLAEEVAGMDDPYCLAMAPSHPLAAGEGALPLQSAAHEPFVGFARYEDADYFDRTVALCLDAGFTPSIRHEAGQFVNVLALVACGLGVAIVPSSFASLYRGKLVFRPLQESRYQSRLAVLAVVGSIDGESDAGRVAQAAALELKQFGRRLARLR</sequence>
<evidence type="ECO:0000313" key="8">
    <source>
        <dbReference type="Proteomes" id="UP001287445"/>
    </source>
</evidence>
<evidence type="ECO:0000256" key="5">
    <source>
        <dbReference type="SAM" id="Phobius"/>
    </source>
</evidence>
<dbReference type="SUPFAM" id="SSF46785">
    <property type="entry name" value="Winged helix' DNA-binding domain"/>
    <property type="match status" value="1"/>
</dbReference>
<keyword evidence="5" id="KW-0812">Transmembrane</keyword>
<reference evidence="7" key="1">
    <citation type="submission" date="2023-11" db="EMBL/GenBank/DDBJ databases">
        <title>Identification and selenium tolerance of Delftia acidovorans R3-25.</title>
        <authorList>
            <person name="Zhang S."/>
            <person name="Liu Y."/>
            <person name="Guo Y."/>
        </authorList>
    </citation>
    <scope>NUCLEOTIDE SEQUENCE</scope>
    <source>
        <strain evidence="7">R3-25</strain>
    </source>
</reference>
<dbReference type="GO" id="GO:0032993">
    <property type="term" value="C:protein-DNA complex"/>
    <property type="evidence" value="ECO:0007669"/>
    <property type="project" value="TreeGrafter"/>
</dbReference>
<keyword evidence="2" id="KW-0805">Transcription regulation</keyword>
<proteinExistence type="inferred from homology"/>
<dbReference type="InterPro" id="IPR000847">
    <property type="entry name" value="LysR_HTH_N"/>
</dbReference>
<name>A0AAJ2VDR7_DELAC</name>
<dbReference type="RefSeq" id="WP_319074466.1">
    <property type="nucleotide sequence ID" value="NZ_JAWWMZ010000006.1"/>
</dbReference>
<evidence type="ECO:0000313" key="7">
    <source>
        <dbReference type="EMBL" id="MDX4955152.1"/>
    </source>
</evidence>
<evidence type="ECO:0000256" key="1">
    <source>
        <dbReference type="ARBA" id="ARBA00009437"/>
    </source>
</evidence>
<feature type="transmembrane region" description="Helical" evidence="5">
    <location>
        <begin position="227"/>
        <end position="251"/>
    </location>
</feature>
<feature type="domain" description="HTH lysR-type" evidence="6">
    <location>
        <begin position="1"/>
        <end position="58"/>
    </location>
</feature>
<dbReference type="Pfam" id="PF03466">
    <property type="entry name" value="LysR_substrate"/>
    <property type="match status" value="1"/>
</dbReference>
<keyword evidence="5" id="KW-0472">Membrane</keyword>
<evidence type="ECO:0000259" key="6">
    <source>
        <dbReference type="PROSITE" id="PS50931"/>
    </source>
</evidence>
<dbReference type="InterPro" id="IPR036388">
    <property type="entry name" value="WH-like_DNA-bd_sf"/>
</dbReference>
<dbReference type="AlphaFoldDB" id="A0AAJ2VDR7"/>
<keyword evidence="3" id="KW-0238">DNA-binding</keyword>
<dbReference type="EMBL" id="JAWWMZ010000006">
    <property type="protein sequence ID" value="MDX4955152.1"/>
    <property type="molecule type" value="Genomic_DNA"/>
</dbReference>
<gene>
    <name evidence="7" type="ORF">SGN30_17175</name>
</gene>
<evidence type="ECO:0000256" key="2">
    <source>
        <dbReference type="ARBA" id="ARBA00023015"/>
    </source>
</evidence>
<organism evidence="7 8">
    <name type="scientific">Delftia acidovorans</name>
    <name type="common">Pseudomonas acidovorans</name>
    <name type="synonym">Comamonas acidovorans</name>
    <dbReference type="NCBI Taxonomy" id="80866"/>
    <lineage>
        <taxon>Bacteria</taxon>
        <taxon>Pseudomonadati</taxon>
        <taxon>Pseudomonadota</taxon>
        <taxon>Betaproteobacteria</taxon>
        <taxon>Burkholderiales</taxon>
        <taxon>Comamonadaceae</taxon>
        <taxon>Delftia</taxon>
    </lineage>
</organism>
<evidence type="ECO:0000256" key="4">
    <source>
        <dbReference type="ARBA" id="ARBA00023163"/>
    </source>
</evidence>
<keyword evidence="4" id="KW-0804">Transcription</keyword>
<dbReference type="CDD" id="cd08414">
    <property type="entry name" value="PBP2_LTTR_aromatics_like"/>
    <property type="match status" value="1"/>
</dbReference>
<keyword evidence="5" id="KW-1133">Transmembrane helix</keyword>
<comment type="similarity">
    <text evidence="1">Belongs to the LysR transcriptional regulatory family.</text>
</comment>